<organism evidence="1 2">
    <name type="scientific">Leucobacter alluvii</name>
    <dbReference type="NCBI Taxonomy" id="340321"/>
    <lineage>
        <taxon>Bacteria</taxon>
        <taxon>Bacillati</taxon>
        <taxon>Actinomycetota</taxon>
        <taxon>Actinomycetes</taxon>
        <taxon>Micrococcales</taxon>
        <taxon>Microbacteriaceae</taxon>
        <taxon>Leucobacter</taxon>
    </lineage>
</organism>
<dbReference type="InterPro" id="IPR011335">
    <property type="entry name" value="Restrct_endonuc-II-like"/>
</dbReference>
<comment type="caution">
    <text evidence="1">The sequence shown here is derived from an EMBL/GenBank/DDBJ whole genome shotgun (WGS) entry which is preliminary data.</text>
</comment>
<dbReference type="Proteomes" id="UP001501084">
    <property type="component" value="Unassembled WGS sequence"/>
</dbReference>
<dbReference type="SUPFAM" id="SSF52980">
    <property type="entry name" value="Restriction endonuclease-like"/>
    <property type="match status" value="1"/>
</dbReference>
<reference evidence="1 2" key="1">
    <citation type="journal article" date="2019" name="Int. J. Syst. Evol. Microbiol.">
        <title>The Global Catalogue of Microorganisms (GCM) 10K type strain sequencing project: providing services to taxonomists for standard genome sequencing and annotation.</title>
        <authorList>
            <consortium name="The Broad Institute Genomics Platform"/>
            <consortium name="The Broad Institute Genome Sequencing Center for Infectious Disease"/>
            <person name="Wu L."/>
            <person name="Ma J."/>
        </authorList>
    </citation>
    <scope>NUCLEOTIDE SEQUENCE [LARGE SCALE GENOMIC DNA]</scope>
    <source>
        <strain evidence="1 2">JCM 14919</strain>
    </source>
</reference>
<protein>
    <recommendedName>
        <fullName evidence="3">DNA mismatch endonuclease Vsr</fullName>
    </recommendedName>
</protein>
<sequence length="100" mass="12056">MREQRRRRADIVFTRVKLAVFLDGCFWHSCPEHATSPRRNADYWLPKLEANRRRDRDTNLLLESAGWYVLRFWEHVPPAEVVKQIEETYLELDAQRGTDR</sequence>
<dbReference type="Gene3D" id="3.40.960.10">
    <property type="entry name" value="VSR Endonuclease"/>
    <property type="match status" value="1"/>
</dbReference>
<evidence type="ECO:0000313" key="1">
    <source>
        <dbReference type="EMBL" id="GAA2185267.1"/>
    </source>
</evidence>
<evidence type="ECO:0000313" key="2">
    <source>
        <dbReference type="Proteomes" id="UP001501084"/>
    </source>
</evidence>
<evidence type="ECO:0008006" key="3">
    <source>
        <dbReference type="Google" id="ProtNLM"/>
    </source>
</evidence>
<dbReference type="EMBL" id="BAAAOP010000001">
    <property type="protein sequence ID" value="GAA2185267.1"/>
    <property type="molecule type" value="Genomic_DNA"/>
</dbReference>
<proteinExistence type="predicted"/>
<name>A0ABN3B273_9MICO</name>
<gene>
    <name evidence="1" type="ORF">GCM10009786_00950</name>
</gene>
<keyword evidence="2" id="KW-1185">Reference proteome</keyword>
<accession>A0ABN3B273</accession>